<evidence type="ECO:0000313" key="14">
    <source>
        <dbReference type="Proteomes" id="UP000662466"/>
    </source>
</evidence>
<evidence type="ECO:0000256" key="6">
    <source>
        <dbReference type="ARBA" id="ARBA00039449"/>
    </source>
</evidence>
<dbReference type="InterPro" id="IPR008576">
    <property type="entry name" value="MeTrfase_NTM1"/>
</dbReference>
<comment type="similarity">
    <text evidence="1">Belongs to the methyltransferase superfamily. NTM1 family.</text>
</comment>
<comment type="catalytic activity">
    <reaction evidence="10">
        <text>N-terminal L-alanyl-L-prolyl-L-lysyl-[protein] + 3 S-adenosyl-L-methionine = N-terminal N,N,N-trimethyl-L-alanyl-L-prolyl-L-lysyl-[protein] + 3 S-adenosyl-L-homocysteine + 3 H(+)</text>
        <dbReference type="Rhea" id="RHEA:54712"/>
        <dbReference type="Rhea" id="RHEA-COMP:13785"/>
        <dbReference type="Rhea" id="RHEA-COMP:13971"/>
        <dbReference type="ChEBI" id="CHEBI:15378"/>
        <dbReference type="ChEBI" id="CHEBI:57856"/>
        <dbReference type="ChEBI" id="CHEBI:59789"/>
        <dbReference type="ChEBI" id="CHEBI:138057"/>
        <dbReference type="ChEBI" id="CHEBI:138315"/>
        <dbReference type="EC" id="2.1.1.244"/>
    </reaction>
</comment>
<comment type="caution">
    <text evidence="13">The sequence shown here is derived from an EMBL/GenBank/DDBJ whole genome shotgun (WGS) entry which is preliminary data.</text>
</comment>
<feature type="binding site" evidence="12">
    <location>
        <position position="77"/>
    </location>
    <ligand>
        <name>S-adenosyl-L-methionine</name>
        <dbReference type="ChEBI" id="CHEBI:59789"/>
    </ligand>
</feature>
<evidence type="ECO:0000256" key="4">
    <source>
        <dbReference type="ARBA" id="ARBA00022691"/>
    </source>
</evidence>
<dbReference type="EMBL" id="JACBAF010002199">
    <property type="protein sequence ID" value="KAF7163923.1"/>
    <property type="molecule type" value="Genomic_DNA"/>
</dbReference>
<dbReference type="Gene3D" id="3.40.50.150">
    <property type="entry name" value="Vaccinia Virus protein VP39"/>
    <property type="match status" value="1"/>
</dbReference>
<evidence type="ECO:0000256" key="9">
    <source>
        <dbReference type="ARBA" id="ARBA00047885"/>
    </source>
</evidence>
<proteinExistence type="inferred from homology"/>
<keyword evidence="4 12" id="KW-0949">S-adenosyl-L-methionine</keyword>
<evidence type="ECO:0000256" key="2">
    <source>
        <dbReference type="ARBA" id="ARBA00022603"/>
    </source>
</evidence>
<comment type="catalytic activity">
    <reaction evidence="9">
        <text>N-terminal L-prolyl-L-prolyl-L-lysyl-[protein] + 2 S-adenosyl-L-methionine = N-terminal N,N-dimethyl-L-prolyl-L-prolyl-L-lysyl-[protein] + 2 S-adenosyl-L-homocysteine + 2 H(+)</text>
        <dbReference type="Rhea" id="RHEA:54736"/>
        <dbReference type="Rhea" id="RHEA-COMP:13787"/>
        <dbReference type="Rhea" id="RHEA-COMP:13974"/>
        <dbReference type="ChEBI" id="CHEBI:15378"/>
        <dbReference type="ChEBI" id="CHEBI:57856"/>
        <dbReference type="ChEBI" id="CHEBI:59789"/>
        <dbReference type="ChEBI" id="CHEBI:138059"/>
        <dbReference type="ChEBI" id="CHEBI:138318"/>
        <dbReference type="EC" id="2.1.1.244"/>
    </reaction>
</comment>
<dbReference type="Pfam" id="PF05891">
    <property type="entry name" value="Methyltransf_PK"/>
    <property type="match status" value="1"/>
</dbReference>
<dbReference type="SUPFAM" id="SSF53335">
    <property type="entry name" value="S-adenosyl-L-methionine-dependent methyltransferases"/>
    <property type="match status" value="1"/>
</dbReference>
<keyword evidence="3" id="KW-0808">Transferase</keyword>
<dbReference type="AlphaFoldDB" id="A0A8H6Q0Q1"/>
<gene>
    <name evidence="13" type="ORF">CNMCM6106_000695</name>
</gene>
<comment type="catalytic activity">
    <reaction evidence="8">
        <text>N-terminal L-seryl-L-prolyl-L-lysyl-[protein] + 3 S-adenosyl-L-methionine = N-terminal N,N,N-trimethyl-L-seryl-L-prolyl-L-lysyl-[protein] + 3 S-adenosyl-L-homocysteine + 3 H(+)</text>
        <dbReference type="Rhea" id="RHEA:54724"/>
        <dbReference type="Rhea" id="RHEA-COMP:13789"/>
        <dbReference type="Rhea" id="RHEA-COMP:13973"/>
        <dbReference type="ChEBI" id="CHEBI:15378"/>
        <dbReference type="ChEBI" id="CHEBI:57856"/>
        <dbReference type="ChEBI" id="CHEBI:59789"/>
        <dbReference type="ChEBI" id="CHEBI:138061"/>
        <dbReference type="ChEBI" id="CHEBI:138317"/>
        <dbReference type="EC" id="2.1.1.244"/>
    </reaction>
</comment>
<evidence type="ECO:0000256" key="3">
    <source>
        <dbReference type="ARBA" id="ARBA00022679"/>
    </source>
</evidence>
<evidence type="ECO:0000256" key="7">
    <source>
        <dbReference type="ARBA" id="ARBA00043129"/>
    </source>
</evidence>
<evidence type="ECO:0000256" key="5">
    <source>
        <dbReference type="ARBA" id="ARBA00039112"/>
    </source>
</evidence>
<reference evidence="13" key="1">
    <citation type="submission" date="2020-06" db="EMBL/GenBank/DDBJ databases">
        <title>Draft genome sequences of strains closely related to Aspergillus parafelis and Aspergillus hiratsukae.</title>
        <authorList>
            <person name="Dos Santos R.A.C."/>
            <person name="Rivero-Menendez O."/>
            <person name="Steenwyk J.L."/>
            <person name="Mead M.E."/>
            <person name="Goldman G.H."/>
            <person name="Alastruey-Izquierdo A."/>
            <person name="Rokas A."/>
        </authorList>
    </citation>
    <scope>NUCLEOTIDE SEQUENCE</scope>
    <source>
        <strain evidence="13">CNM-CM6106</strain>
    </source>
</reference>
<feature type="binding site" evidence="12">
    <location>
        <position position="142"/>
    </location>
    <ligand>
        <name>S-adenosyl-L-methionine</name>
        <dbReference type="ChEBI" id="CHEBI:59789"/>
    </ligand>
</feature>
<evidence type="ECO:0000256" key="8">
    <source>
        <dbReference type="ARBA" id="ARBA00047306"/>
    </source>
</evidence>
<feature type="binding site" evidence="12">
    <location>
        <position position="82"/>
    </location>
    <ligand>
        <name>S-adenosyl-L-methionine</name>
        <dbReference type="ChEBI" id="CHEBI:59789"/>
    </ligand>
</feature>
<dbReference type="GO" id="GO:0005737">
    <property type="term" value="C:cytoplasm"/>
    <property type="evidence" value="ECO:0007669"/>
    <property type="project" value="TreeGrafter"/>
</dbReference>
<dbReference type="FunFam" id="3.40.50.150:FF:000025">
    <property type="entry name" value="N-terminal Xaa-Pro-Lys N-methyltransferase 1"/>
    <property type="match status" value="1"/>
</dbReference>
<dbReference type="PANTHER" id="PTHR12753:SF0">
    <property type="entry name" value="ALPHA N-TERMINAL PROTEIN METHYLTRANSFERASE 1"/>
    <property type="match status" value="1"/>
</dbReference>
<name>A0A8H6Q0Q1_9EURO</name>
<evidence type="ECO:0000313" key="13">
    <source>
        <dbReference type="EMBL" id="KAF7163923.1"/>
    </source>
</evidence>
<dbReference type="Proteomes" id="UP000662466">
    <property type="component" value="Unassembled WGS sequence"/>
</dbReference>
<dbReference type="PANTHER" id="PTHR12753">
    <property type="entry name" value="AD-003 - RELATED"/>
    <property type="match status" value="1"/>
</dbReference>
<protein>
    <recommendedName>
        <fullName evidence="6">Alpha N-terminal protein methyltransferase 1</fullName>
        <ecNumber evidence="5">2.1.1.244</ecNumber>
    </recommendedName>
    <alternativeName>
        <fullName evidence="11">Translation associated element 1</fullName>
    </alternativeName>
    <alternativeName>
        <fullName evidence="7">X-Pro-Lys N-terminal protein methyltransferase 1</fullName>
    </alternativeName>
</protein>
<dbReference type="PIRSF" id="PIRSF016958">
    <property type="entry name" value="DUF858_MeTrfase_lik"/>
    <property type="match status" value="1"/>
</dbReference>
<sequence>MKEQPEPIPDSMIDHAASLKYWNDVPATPNGMLGELGDYPWYTRIDLQASKAFLAKARRLSRSCSTEGKLKLGVDCGAGVGRITEGFLSKVCEVVDVVEPVEKFTEVVHNSSLKKDGIVGDIYIVGIENWNPEKKYDLIWTQWCVGHLTDVQLLEYVKRCRAALTETGIMVVKENQSTDINGEDMFDAEDSSVTRTDEKFKKIFKEAGMTVFLSEIQNPLPKNFKLKLLPVRAYALRPNS</sequence>
<dbReference type="GO" id="GO:0032259">
    <property type="term" value="P:methylation"/>
    <property type="evidence" value="ECO:0007669"/>
    <property type="project" value="UniProtKB-KW"/>
</dbReference>
<evidence type="ECO:0000256" key="11">
    <source>
        <dbReference type="ARBA" id="ARBA00082558"/>
    </source>
</evidence>
<keyword evidence="2" id="KW-0489">Methyltransferase</keyword>
<dbReference type="GO" id="GO:0071885">
    <property type="term" value="F:N-terminal protein N-methyltransferase activity"/>
    <property type="evidence" value="ECO:0007669"/>
    <property type="project" value="UniProtKB-EC"/>
</dbReference>
<evidence type="ECO:0000256" key="1">
    <source>
        <dbReference type="ARBA" id="ARBA00009059"/>
    </source>
</evidence>
<evidence type="ECO:0000256" key="12">
    <source>
        <dbReference type="PIRSR" id="PIRSR016958-1"/>
    </source>
</evidence>
<accession>A0A8H6Q0Q1</accession>
<organism evidence="13 14">
    <name type="scientific">Aspergillus hiratsukae</name>
    <dbReference type="NCBI Taxonomy" id="1194566"/>
    <lineage>
        <taxon>Eukaryota</taxon>
        <taxon>Fungi</taxon>
        <taxon>Dikarya</taxon>
        <taxon>Ascomycota</taxon>
        <taxon>Pezizomycotina</taxon>
        <taxon>Eurotiomycetes</taxon>
        <taxon>Eurotiomycetidae</taxon>
        <taxon>Eurotiales</taxon>
        <taxon>Aspergillaceae</taxon>
        <taxon>Aspergillus</taxon>
        <taxon>Aspergillus subgen. Fumigati</taxon>
    </lineage>
</organism>
<dbReference type="EC" id="2.1.1.244" evidence="5"/>
<dbReference type="InterPro" id="IPR029063">
    <property type="entry name" value="SAM-dependent_MTases_sf"/>
</dbReference>
<evidence type="ECO:0000256" key="10">
    <source>
        <dbReference type="ARBA" id="ARBA00048167"/>
    </source>
</evidence>